<evidence type="ECO:0000256" key="5">
    <source>
        <dbReference type="SAM" id="Phobius"/>
    </source>
</evidence>
<dbReference type="PROSITE" id="PS50850">
    <property type="entry name" value="MFS"/>
    <property type="match status" value="1"/>
</dbReference>
<dbReference type="InterPro" id="IPR020846">
    <property type="entry name" value="MFS_dom"/>
</dbReference>
<dbReference type="Gene3D" id="1.20.1250.20">
    <property type="entry name" value="MFS general substrate transporter like domains"/>
    <property type="match status" value="1"/>
</dbReference>
<comment type="subcellular location">
    <subcellularLocation>
        <location evidence="1">Membrane</location>
        <topology evidence="1">Multi-pass membrane protein</topology>
    </subcellularLocation>
</comment>
<dbReference type="SUPFAM" id="SSF103473">
    <property type="entry name" value="MFS general substrate transporter"/>
    <property type="match status" value="1"/>
</dbReference>
<evidence type="ECO:0000256" key="4">
    <source>
        <dbReference type="ARBA" id="ARBA00023136"/>
    </source>
</evidence>
<dbReference type="InterPro" id="IPR005829">
    <property type="entry name" value="Sugar_transporter_CS"/>
</dbReference>
<feature type="transmembrane region" description="Helical" evidence="5">
    <location>
        <begin position="183"/>
        <end position="204"/>
    </location>
</feature>
<evidence type="ECO:0000313" key="8">
    <source>
        <dbReference type="Proteomes" id="UP001154114"/>
    </source>
</evidence>
<feature type="transmembrane region" description="Helical" evidence="5">
    <location>
        <begin position="384"/>
        <end position="403"/>
    </location>
</feature>
<organism evidence="7 8">
    <name type="scientific">Chrysodeixis includens</name>
    <name type="common">Soybean looper</name>
    <name type="synonym">Pseudoplusia includens</name>
    <dbReference type="NCBI Taxonomy" id="689277"/>
    <lineage>
        <taxon>Eukaryota</taxon>
        <taxon>Metazoa</taxon>
        <taxon>Ecdysozoa</taxon>
        <taxon>Arthropoda</taxon>
        <taxon>Hexapoda</taxon>
        <taxon>Insecta</taxon>
        <taxon>Pterygota</taxon>
        <taxon>Neoptera</taxon>
        <taxon>Endopterygota</taxon>
        <taxon>Lepidoptera</taxon>
        <taxon>Glossata</taxon>
        <taxon>Ditrysia</taxon>
        <taxon>Noctuoidea</taxon>
        <taxon>Noctuidae</taxon>
        <taxon>Plusiinae</taxon>
        <taxon>Chrysodeixis</taxon>
    </lineage>
</organism>
<feature type="transmembrane region" description="Helical" evidence="5">
    <location>
        <begin position="153"/>
        <end position="177"/>
    </location>
</feature>
<feature type="transmembrane region" description="Helical" evidence="5">
    <location>
        <begin position="211"/>
        <end position="233"/>
    </location>
</feature>
<sequence>MKYKINYGIYTVQDKFTEKKKEKAVETYDDDYLVKSIGAFGRWQGVACATAAVSRLIAMWNIHSILFLTPSTDFVCQTMKDNKIAVPANSTCYDSCTRYKYKEEVFEKTLISQFDLICGNGWMASFTQTVLMFGVVIGLSVFGWISDRFGRRIALIISPILAVIFMVSSSFTSSFWIFTTLRFFVGVASGGIMSITSVYVLELVGPQYRELAGTLILIPDALAEATLSVFAYLSPTWNIYILALSVASIIITFTQFFLPETPRWLVARRMADKAVVVMTKAAKFNNRSTTDIQDNVTKIQQELQLKTESKAVNYLDLFKTRRLSIITLSSFAAWFVTGVCYFGINQYITVLGPNIFIVVAAMGVLQIPMAPMAAVITKVFKRKTAVIGTYVSIGVTMIILVCVPKGSWVASMFGVIGVCFAFINFSIMYLYVTELYPTPIRNMGFSLSSSGSKIGAMVAPFVANMNSTWIASVIFAVLPVMAVAICTFLPETKGSKLRDTVDE</sequence>
<dbReference type="Pfam" id="PF00083">
    <property type="entry name" value="Sugar_tr"/>
    <property type="match status" value="1"/>
</dbReference>
<evidence type="ECO:0000256" key="1">
    <source>
        <dbReference type="ARBA" id="ARBA00004141"/>
    </source>
</evidence>
<feature type="transmembrane region" description="Helical" evidence="5">
    <location>
        <begin position="469"/>
        <end position="489"/>
    </location>
</feature>
<name>A0A9P0FZR3_CHRIL</name>
<feature type="transmembrane region" description="Helical" evidence="5">
    <location>
        <begin position="323"/>
        <end position="344"/>
    </location>
</feature>
<dbReference type="OrthoDB" id="2544694at2759"/>
<feature type="domain" description="Major facilitator superfamily (MFS) profile" evidence="6">
    <location>
        <begin position="47"/>
        <end position="494"/>
    </location>
</feature>
<proteinExistence type="predicted"/>
<evidence type="ECO:0000256" key="3">
    <source>
        <dbReference type="ARBA" id="ARBA00022989"/>
    </source>
</evidence>
<reference evidence="7" key="1">
    <citation type="submission" date="2021-12" db="EMBL/GenBank/DDBJ databases">
        <authorList>
            <person name="King R."/>
        </authorList>
    </citation>
    <scope>NUCLEOTIDE SEQUENCE</scope>
</reference>
<evidence type="ECO:0000313" key="7">
    <source>
        <dbReference type="EMBL" id="CAH0605681.1"/>
    </source>
</evidence>
<dbReference type="InterPro" id="IPR036259">
    <property type="entry name" value="MFS_trans_sf"/>
</dbReference>
<dbReference type="AlphaFoldDB" id="A0A9P0FZR3"/>
<keyword evidence="4 5" id="KW-0472">Membrane</keyword>
<evidence type="ECO:0000256" key="2">
    <source>
        <dbReference type="ARBA" id="ARBA00022692"/>
    </source>
</evidence>
<keyword evidence="8" id="KW-1185">Reference proteome</keyword>
<keyword evidence="3 5" id="KW-1133">Transmembrane helix</keyword>
<feature type="transmembrane region" description="Helical" evidence="5">
    <location>
        <begin position="122"/>
        <end position="146"/>
    </location>
</feature>
<dbReference type="PROSITE" id="PS00217">
    <property type="entry name" value="SUGAR_TRANSPORT_2"/>
    <property type="match status" value="1"/>
</dbReference>
<gene>
    <name evidence="7" type="ORF">CINC_LOCUS11625</name>
</gene>
<dbReference type="GO" id="GO:0016020">
    <property type="term" value="C:membrane"/>
    <property type="evidence" value="ECO:0007669"/>
    <property type="project" value="UniProtKB-SubCell"/>
</dbReference>
<dbReference type="InterPro" id="IPR005828">
    <property type="entry name" value="MFS_sugar_transport-like"/>
</dbReference>
<evidence type="ECO:0000259" key="6">
    <source>
        <dbReference type="PROSITE" id="PS50850"/>
    </source>
</evidence>
<dbReference type="PANTHER" id="PTHR24064">
    <property type="entry name" value="SOLUTE CARRIER FAMILY 22 MEMBER"/>
    <property type="match status" value="1"/>
</dbReference>
<protein>
    <recommendedName>
        <fullName evidence="6">Major facilitator superfamily (MFS) profile domain-containing protein</fullName>
    </recommendedName>
</protein>
<keyword evidence="2 5" id="KW-0812">Transmembrane</keyword>
<feature type="transmembrane region" description="Helical" evidence="5">
    <location>
        <begin position="409"/>
        <end position="432"/>
    </location>
</feature>
<accession>A0A9P0FZR3</accession>
<dbReference type="Proteomes" id="UP001154114">
    <property type="component" value="Chromosome 6"/>
</dbReference>
<dbReference type="GO" id="GO:0022857">
    <property type="term" value="F:transmembrane transporter activity"/>
    <property type="evidence" value="ECO:0007669"/>
    <property type="project" value="InterPro"/>
</dbReference>
<feature type="transmembrane region" description="Helical" evidence="5">
    <location>
        <begin position="356"/>
        <end position="377"/>
    </location>
</feature>
<feature type="transmembrane region" description="Helical" evidence="5">
    <location>
        <begin position="239"/>
        <end position="258"/>
    </location>
</feature>
<dbReference type="EMBL" id="LR824009">
    <property type="protein sequence ID" value="CAH0605681.1"/>
    <property type="molecule type" value="Genomic_DNA"/>
</dbReference>